<evidence type="ECO:0000313" key="1">
    <source>
        <dbReference type="EMBL" id="GME70317.1"/>
    </source>
</evidence>
<protein>
    <submittedName>
        <fullName evidence="1">Unnamed protein product</fullName>
    </submittedName>
</protein>
<keyword evidence="2" id="KW-1185">Reference proteome</keyword>
<dbReference type="Proteomes" id="UP001165064">
    <property type="component" value="Unassembled WGS sequence"/>
</dbReference>
<accession>A0ACB5SRG0</accession>
<sequence>MNRTLMDAIRANMLSAGLSNKYWTYACNYVVSLLNNAIVNKRIGDSPESYLRQRIGQGDFKTSYESSCFD</sequence>
<comment type="caution">
    <text evidence="1">The sequence shown here is derived from an EMBL/GenBank/DDBJ whole genome shotgun (WGS) entry which is preliminary data.</text>
</comment>
<name>A0ACB5SRG0_AMBMO</name>
<organism evidence="1 2">
    <name type="scientific">Ambrosiozyma monospora</name>
    <name type="common">Yeast</name>
    <name type="synonym">Endomycopsis monosporus</name>
    <dbReference type="NCBI Taxonomy" id="43982"/>
    <lineage>
        <taxon>Eukaryota</taxon>
        <taxon>Fungi</taxon>
        <taxon>Dikarya</taxon>
        <taxon>Ascomycota</taxon>
        <taxon>Saccharomycotina</taxon>
        <taxon>Pichiomycetes</taxon>
        <taxon>Pichiales</taxon>
        <taxon>Pichiaceae</taxon>
        <taxon>Ambrosiozyma</taxon>
    </lineage>
</organism>
<evidence type="ECO:0000313" key="2">
    <source>
        <dbReference type="Proteomes" id="UP001165064"/>
    </source>
</evidence>
<gene>
    <name evidence="1" type="ORF">Amon02_000014400</name>
</gene>
<proteinExistence type="predicted"/>
<dbReference type="EMBL" id="BSXS01000017">
    <property type="protein sequence ID" value="GME70317.1"/>
    <property type="molecule type" value="Genomic_DNA"/>
</dbReference>
<reference evidence="1" key="1">
    <citation type="submission" date="2023-04" db="EMBL/GenBank/DDBJ databases">
        <title>Ambrosiozyma monospora NBRC 10751.</title>
        <authorList>
            <person name="Ichikawa N."/>
            <person name="Sato H."/>
            <person name="Tonouchi N."/>
        </authorList>
    </citation>
    <scope>NUCLEOTIDE SEQUENCE</scope>
    <source>
        <strain evidence="1">NBRC 10751</strain>
    </source>
</reference>